<evidence type="ECO:0000313" key="1">
    <source>
        <dbReference type="EMBL" id="MDQ7877067.1"/>
    </source>
</evidence>
<protein>
    <submittedName>
        <fullName evidence="1">Uncharacterized protein</fullName>
    </submittedName>
</protein>
<comment type="caution">
    <text evidence="1">The sequence shown here is derived from an EMBL/GenBank/DDBJ whole genome shotgun (WGS) entry which is preliminary data.</text>
</comment>
<name>A0ABU0YXL4_9MICO</name>
<organism evidence="1 2">
    <name type="scientific">Microbacterium psychrotolerans</name>
    <dbReference type="NCBI Taxonomy" id="3068321"/>
    <lineage>
        <taxon>Bacteria</taxon>
        <taxon>Bacillati</taxon>
        <taxon>Actinomycetota</taxon>
        <taxon>Actinomycetes</taxon>
        <taxon>Micrococcales</taxon>
        <taxon>Microbacteriaceae</taxon>
        <taxon>Microbacterium</taxon>
    </lineage>
</organism>
<proteinExistence type="predicted"/>
<dbReference type="RefSeq" id="WP_308866465.1">
    <property type="nucleotide sequence ID" value="NZ_JAVFWO010000001.1"/>
</dbReference>
<sequence>MKVEVKTLHGNDMTATDATEAVGATLRIAPGFVAIAVDEESGIQTTIEAHYEPDRGRYVITKLTNEAVAAEFLEDRLKYVATQAILQVAIPRCIALLLDDSPEARPTTVADLTSSEGRIIPVWMAQAVIKRGVKDERWEVIEILYGTAALAGLAPLKLIAQELEIPERTAAYWVQEARTAGWLAGLTSNLGRPSSDRPDAATPPSS</sequence>
<reference evidence="1 2" key="1">
    <citation type="submission" date="2023-08" db="EMBL/GenBank/DDBJ databases">
        <title>Microbacterium psychrotolerans sp. nov., a psychrotolerant bacterium isolated from soil in Heilongjiang Province, China.</title>
        <authorList>
            <person name="An P."/>
            <person name="Zhao D."/>
            <person name="Xiang H."/>
        </authorList>
    </citation>
    <scope>NUCLEOTIDE SEQUENCE [LARGE SCALE GENOMIC DNA]</scope>
    <source>
        <strain evidence="1 2">QXD-8</strain>
    </source>
</reference>
<dbReference type="EMBL" id="JAVFWO010000001">
    <property type="protein sequence ID" value="MDQ7877067.1"/>
    <property type="molecule type" value="Genomic_DNA"/>
</dbReference>
<keyword evidence="2" id="KW-1185">Reference proteome</keyword>
<accession>A0ABU0YXL4</accession>
<evidence type="ECO:0000313" key="2">
    <source>
        <dbReference type="Proteomes" id="UP001235133"/>
    </source>
</evidence>
<dbReference type="Proteomes" id="UP001235133">
    <property type="component" value="Unassembled WGS sequence"/>
</dbReference>
<gene>
    <name evidence="1" type="ORF">Q9R08_03670</name>
</gene>